<dbReference type="Proteomes" id="UP000295294">
    <property type="component" value="Plasmid unnamed2"/>
</dbReference>
<gene>
    <name evidence="1" type="ORF">E0W60_33770</name>
</gene>
<reference evidence="1 2" key="1">
    <citation type="submission" date="2019-03" db="EMBL/GenBank/DDBJ databases">
        <title>Efficiently degradation of phenoxyalkanoic acid herbicides by Cupriavidus oxalaticus strain X32.</title>
        <authorList>
            <person name="Sheng X."/>
        </authorList>
    </citation>
    <scope>NUCLEOTIDE SEQUENCE [LARGE SCALE GENOMIC DNA]</scope>
    <source>
        <strain evidence="1 2">X32</strain>
        <plasmid evidence="1 2">unnamed2</plasmid>
    </source>
</reference>
<dbReference type="EMBL" id="CP038637">
    <property type="protein sequence ID" value="QBY56026.1"/>
    <property type="molecule type" value="Genomic_DNA"/>
</dbReference>
<dbReference type="KEGG" id="cox:E0W60_33770"/>
<evidence type="ECO:0000313" key="1">
    <source>
        <dbReference type="EMBL" id="QBY56026.1"/>
    </source>
</evidence>
<keyword evidence="1" id="KW-0614">Plasmid</keyword>
<name>A0A4P7LIM4_9BURK</name>
<organism evidence="1 2">
    <name type="scientific">Cupriavidus oxalaticus</name>
    <dbReference type="NCBI Taxonomy" id="96344"/>
    <lineage>
        <taxon>Bacteria</taxon>
        <taxon>Pseudomonadati</taxon>
        <taxon>Pseudomonadota</taxon>
        <taxon>Betaproteobacteria</taxon>
        <taxon>Burkholderiales</taxon>
        <taxon>Burkholderiaceae</taxon>
        <taxon>Cupriavidus</taxon>
    </lineage>
</organism>
<accession>A0A4P7LIM4</accession>
<dbReference type="AlphaFoldDB" id="A0A4P7LIM4"/>
<proteinExistence type="predicted"/>
<protein>
    <submittedName>
        <fullName evidence="1">Uncharacterized protein</fullName>
    </submittedName>
</protein>
<geneLocation type="plasmid" evidence="1">
    <name>unnamed2</name>
</geneLocation>
<sequence>MDKAYFSHWRKDARPCREQNLFIGLCKHVYLLKDGTLKYQKKPLDPRDVGKDLITHFVLLDVDTGIVYGECHTEESRDLAGFFARAWSSKPEHPMRGIPTLLNVPKVALSTEAYREDLARLQQVLSIDIGDLPGGFSAGIHAVKAFDKRVEALVWRCSMDDCAADIHMAQAFSALLSAEACSGMSHTWHEQWADVPSPTGEFFAAVDDLYEARGAWREGAFKFVLDGIPRHHAK</sequence>
<dbReference type="RefSeq" id="WP_135707197.1">
    <property type="nucleotide sequence ID" value="NZ_CP038637.1"/>
</dbReference>
<evidence type="ECO:0000313" key="2">
    <source>
        <dbReference type="Proteomes" id="UP000295294"/>
    </source>
</evidence>